<dbReference type="RefSeq" id="WP_107751833.1">
    <property type="nucleotide sequence ID" value="NZ_QBKF01000005.1"/>
</dbReference>
<dbReference type="AlphaFoldDB" id="A0A2T7UMV0"/>
<evidence type="ECO:0000256" key="3">
    <source>
        <dbReference type="ARBA" id="ARBA00023098"/>
    </source>
</evidence>
<evidence type="ECO:0000313" key="5">
    <source>
        <dbReference type="Proteomes" id="UP000244810"/>
    </source>
</evidence>
<keyword evidence="1" id="KW-0276">Fatty acid metabolism</keyword>
<name>A0A2T7UMV0_9RHOB</name>
<reference evidence="4 5" key="1">
    <citation type="journal article" date="2011" name="Syst. Appl. Microbiol.">
        <title>Defluviimonas denitrificans gen. nov., sp. nov., and Pararhodobacter aggregans gen. nov., sp. nov., non-phototrophic Rhodobacteraceae from the biofilter of a marine aquaculture.</title>
        <authorList>
            <person name="Foesel B.U."/>
            <person name="Drake H.L."/>
            <person name="Schramm A."/>
        </authorList>
    </citation>
    <scope>NUCLEOTIDE SEQUENCE [LARGE SCALE GENOMIC DNA]</scope>
    <source>
        <strain evidence="4 5">D1-19</strain>
    </source>
</reference>
<evidence type="ECO:0000313" key="4">
    <source>
        <dbReference type="EMBL" id="PVE46007.1"/>
    </source>
</evidence>
<dbReference type="OrthoDB" id="9795613at2"/>
<evidence type="ECO:0000256" key="2">
    <source>
        <dbReference type="ARBA" id="ARBA00022946"/>
    </source>
</evidence>
<dbReference type="EMBL" id="QDDR01000010">
    <property type="protein sequence ID" value="PVE46007.1"/>
    <property type="molecule type" value="Genomic_DNA"/>
</dbReference>
<dbReference type="Pfam" id="PF00378">
    <property type="entry name" value="ECH_1"/>
    <property type="match status" value="1"/>
</dbReference>
<dbReference type="SUPFAM" id="SSF52096">
    <property type="entry name" value="ClpP/crotonase"/>
    <property type="match status" value="1"/>
</dbReference>
<gene>
    <name evidence="4" type="ORF">DDE23_17580</name>
</gene>
<dbReference type="PANTHER" id="PTHR43602">
    <property type="match status" value="1"/>
</dbReference>
<keyword evidence="2" id="KW-0809">Transit peptide</keyword>
<proteinExistence type="predicted"/>
<dbReference type="GO" id="GO:0006631">
    <property type="term" value="P:fatty acid metabolic process"/>
    <property type="evidence" value="ECO:0007669"/>
    <property type="project" value="UniProtKB-KW"/>
</dbReference>
<protein>
    <submittedName>
        <fullName evidence="4">Enoyl-CoA hydratase</fullName>
    </submittedName>
</protein>
<dbReference type="Gene3D" id="3.90.226.10">
    <property type="entry name" value="2-enoyl-CoA Hydratase, Chain A, domain 1"/>
    <property type="match status" value="1"/>
</dbReference>
<comment type="caution">
    <text evidence="4">The sequence shown here is derived from an EMBL/GenBank/DDBJ whole genome shotgun (WGS) entry which is preliminary data.</text>
</comment>
<keyword evidence="3" id="KW-0443">Lipid metabolism</keyword>
<organism evidence="4 5">
    <name type="scientific">Pararhodobacter aggregans</name>
    <dbReference type="NCBI Taxonomy" id="404875"/>
    <lineage>
        <taxon>Bacteria</taxon>
        <taxon>Pseudomonadati</taxon>
        <taxon>Pseudomonadota</taxon>
        <taxon>Alphaproteobacteria</taxon>
        <taxon>Rhodobacterales</taxon>
        <taxon>Paracoccaceae</taxon>
        <taxon>Pararhodobacter</taxon>
    </lineage>
</organism>
<evidence type="ECO:0000256" key="1">
    <source>
        <dbReference type="ARBA" id="ARBA00022832"/>
    </source>
</evidence>
<accession>A0A2T7UMV0</accession>
<dbReference type="PANTHER" id="PTHR43602:SF1">
    <property type="entry name" value="ENOYL-COA HYDRATASE DOMAIN-CONTAINING PROTEIN 3, MITOCHONDRIAL"/>
    <property type="match status" value="1"/>
</dbReference>
<dbReference type="Proteomes" id="UP000244810">
    <property type="component" value="Unassembled WGS sequence"/>
</dbReference>
<dbReference type="InterPro" id="IPR029045">
    <property type="entry name" value="ClpP/crotonase-like_dom_sf"/>
</dbReference>
<dbReference type="CDD" id="cd06558">
    <property type="entry name" value="crotonase-like"/>
    <property type="match status" value="1"/>
</dbReference>
<dbReference type="InterPro" id="IPR052377">
    <property type="entry name" value="Mitochondrial_ECH-domain"/>
</dbReference>
<dbReference type="InterPro" id="IPR001753">
    <property type="entry name" value="Enoyl-CoA_hydra/iso"/>
</dbReference>
<keyword evidence="5" id="KW-1185">Reference proteome</keyword>
<dbReference type="GO" id="GO:0016836">
    <property type="term" value="F:hydro-lyase activity"/>
    <property type="evidence" value="ECO:0007669"/>
    <property type="project" value="TreeGrafter"/>
</dbReference>
<sequence length="257" mass="26928">MSTLTESRAGGILTLTLENGVAHPLSLGMIRALHRAITGAQTDPETRVILVHGPGRIFSAGHDLKEIAAHRADPNRGAAYIRALFEECAAMMQALATSRKPTLARVEGLATAAGLQLIASCDLAFLSENARVCLPGVKRGGFCTTPAVGVGRKASRAALMELVLTGAEKPADWALRAGLATEVLPEAELAGRVAEVAETLAGRFSPISEDGLAATRRQLELPLDQAYALATEAMIGHFMDPALPDPILPRKNAAAAE</sequence>
<dbReference type="Gene3D" id="1.10.287.2460">
    <property type="match status" value="1"/>
</dbReference>